<name>A0A0V0YT26_TRISP</name>
<gene>
    <name evidence="1" type="ORF">T01_5422</name>
</gene>
<keyword evidence="2" id="KW-1185">Reference proteome</keyword>
<dbReference type="AlphaFoldDB" id="A0A0V0YT26"/>
<evidence type="ECO:0000313" key="2">
    <source>
        <dbReference type="Proteomes" id="UP000054776"/>
    </source>
</evidence>
<dbReference type="OrthoDB" id="10472282at2759"/>
<dbReference type="InParanoid" id="A0A0V0YT26"/>
<sequence length="70" mass="7593">MFFGNWATSCGSAVRKPDTVVSRSLPIALSSNRWPFSLSCRASRPSLPLATSFGTLKILRICASNTSDTR</sequence>
<dbReference type="Proteomes" id="UP000054776">
    <property type="component" value="Unassembled WGS sequence"/>
</dbReference>
<protein>
    <submittedName>
        <fullName evidence="1">Uncharacterized protein</fullName>
    </submittedName>
</protein>
<reference evidence="1 2" key="1">
    <citation type="submission" date="2015-01" db="EMBL/GenBank/DDBJ databases">
        <title>Evolution of Trichinella species and genotypes.</title>
        <authorList>
            <person name="Korhonen P.K."/>
            <person name="Edoardo P."/>
            <person name="Giuseppe L.R."/>
            <person name="Gasser R.B."/>
        </authorList>
    </citation>
    <scope>NUCLEOTIDE SEQUENCE [LARGE SCALE GENOMIC DNA]</scope>
    <source>
        <strain evidence="1">ISS3</strain>
    </source>
</reference>
<comment type="caution">
    <text evidence="1">The sequence shown here is derived from an EMBL/GenBank/DDBJ whole genome shotgun (WGS) entry which is preliminary data.</text>
</comment>
<accession>A0A0V0YT26</accession>
<organism evidence="1 2">
    <name type="scientific">Trichinella spiralis</name>
    <name type="common">Trichina worm</name>
    <dbReference type="NCBI Taxonomy" id="6334"/>
    <lineage>
        <taxon>Eukaryota</taxon>
        <taxon>Metazoa</taxon>
        <taxon>Ecdysozoa</taxon>
        <taxon>Nematoda</taxon>
        <taxon>Enoplea</taxon>
        <taxon>Dorylaimia</taxon>
        <taxon>Trichinellida</taxon>
        <taxon>Trichinellidae</taxon>
        <taxon>Trichinella</taxon>
    </lineage>
</organism>
<evidence type="ECO:0000313" key="1">
    <source>
        <dbReference type="EMBL" id="KRY02922.1"/>
    </source>
</evidence>
<proteinExistence type="predicted"/>
<dbReference type="EMBL" id="JYDH01005656">
    <property type="protein sequence ID" value="KRY02922.1"/>
    <property type="molecule type" value="Genomic_DNA"/>
</dbReference>